<proteinExistence type="inferred from homology"/>
<accession>A0ABR3QA62</accession>
<evidence type="ECO:0000256" key="1">
    <source>
        <dbReference type="ARBA" id="ARBA00024339"/>
    </source>
</evidence>
<dbReference type="EMBL" id="JBBXJM010000002">
    <property type="protein sequence ID" value="KAL1411568.1"/>
    <property type="molecule type" value="Genomic_DNA"/>
</dbReference>
<name>A0ABR3QA62_9TREE</name>
<dbReference type="Pfam" id="PF03676">
    <property type="entry name" value="PHAF1"/>
    <property type="match status" value="2"/>
</dbReference>
<dbReference type="PANTHER" id="PTHR13465">
    <property type="entry name" value="UPF0183 PROTEIN"/>
    <property type="match status" value="1"/>
</dbReference>
<protein>
    <submittedName>
        <fullName evidence="3">Uncharacterized protein</fullName>
    </submittedName>
</protein>
<reference evidence="3 4" key="1">
    <citation type="submission" date="2023-08" db="EMBL/GenBank/DDBJ databases">
        <title>Annotated Genome Sequence of Vanrija albida AlHP1.</title>
        <authorList>
            <person name="Herzog R."/>
        </authorList>
    </citation>
    <scope>NUCLEOTIDE SEQUENCE [LARGE SCALE GENOMIC DNA]</scope>
    <source>
        <strain evidence="3 4">AlHP1</strain>
    </source>
</reference>
<feature type="compositionally biased region" description="Low complexity" evidence="2">
    <location>
        <begin position="337"/>
        <end position="351"/>
    </location>
</feature>
<dbReference type="GeneID" id="95983575"/>
<dbReference type="PANTHER" id="PTHR13465:SF2">
    <property type="entry name" value="PHAGOSOME ASSEMBLY FACTOR 1"/>
    <property type="match status" value="1"/>
</dbReference>
<organism evidence="3 4">
    <name type="scientific">Vanrija albida</name>
    <dbReference type="NCBI Taxonomy" id="181172"/>
    <lineage>
        <taxon>Eukaryota</taxon>
        <taxon>Fungi</taxon>
        <taxon>Dikarya</taxon>
        <taxon>Basidiomycota</taxon>
        <taxon>Agaricomycotina</taxon>
        <taxon>Tremellomycetes</taxon>
        <taxon>Trichosporonales</taxon>
        <taxon>Trichosporonaceae</taxon>
        <taxon>Vanrija</taxon>
    </lineage>
</organism>
<gene>
    <name evidence="3" type="ORF">Q8F55_002532</name>
</gene>
<dbReference type="InterPro" id="IPR039156">
    <property type="entry name" value="PHAF1/BROMI"/>
</dbReference>
<keyword evidence="4" id="KW-1185">Reference proteome</keyword>
<feature type="region of interest" description="Disordered" evidence="2">
    <location>
        <begin position="303"/>
        <end position="351"/>
    </location>
</feature>
<sequence>MDKLDTLELTPGKGLGLFRLGDTLWHVLDSLRSRKTEVPKIEVSWDPDNAHKTAVTVHAGPIALLFPASREQRLALIHVALAEQQHLTLTYQGQVLSSRSHQLTRAGVARALGPTFGTTGAARLSYPGVGFELAPAGGREDLVVAVNVSPREEGVLPTVEPLAQCVLKPGQGATLYLPHAVEIVLGETTSQDLLVDLGPPLRTYWKEDDRLDHVWGTERDGDSDANGQEADTSNACFWNYFQHGLDFLVTDGVVTKLIAYSNIPGTPQFQQYARCPWVIKSDTVELDLTSPLSAFRSQLSATAPAAAPSNHLTVEPEAPPRTSTPGGRKKNKSRSQTPLDPAAATTAPTTGAADVPADAMVLDRTVEGGLDGVVGMGSSQLVGFGGLIVEVDDGSGGISSVQVWWRGEDA</sequence>
<dbReference type="RefSeq" id="XP_069211512.1">
    <property type="nucleotide sequence ID" value="XM_069351126.1"/>
</dbReference>
<comment type="similarity">
    <text evidence="1">Belongs to the PHAF1 family.</text>
</comment>
<dbReference type="Proteomes" id="UP001565368">
    <property type="component" value="Unassembled WGS sequence"/>
</dbReference>
<evidence type="ECO:0000313" key="3">
    <source>
        <dbReference type="EMBL" id="KAL1411568.1"/>
    </source>
</evidence>
<comment type="caution">
    <text evidence="3">The sequence shown here is derived from an EMBL/GenBank/DDBJ whole genome shotgun (WGS) entry which is preliminary data.</text>
</comment>
<evidence type="ECO:0000256" key="2">
    <source>
        <dbReference type="SAM" id="MobiDB-lite"/>
    </source>
</evidence>
<evidence type="ECO:0000313" key="4">
    <source>
        <dbReference type="Proteomes" id="UP001565368"/>
    </source>
</evidence>
<dbReference type="InterPro" id="IPR005373">
    <property type="entry name" value="PHAF1"/>
</dbReference>